<dbReference type="InterPro" id="IPR021006">
    <property type="entry name" value="Hda2/3"/>
</dbReference>
<proteinExistence type="predicted"/>
<dbReference type="AlphaFoldDB" id="A0AAD6CJC3"/>
<sequence length="679" mass="76062">MEEKKFHLGNPASSVPASDTPSSVGDIEAAEPPSFPETAVPLSVRAEKENLAHSHTAVHHAHGESLLQSTHLAHGETGIQTIQPSALTVGDVEVTRPGAVRLGPAEFAITLPMDSRVKDDYERVLTDGAATMQEFLTRSSPSPQTPSSDRESLHSKVYDIIARLNNVSTHPDLNIPQHLVESDTGPETQAMWAEYSSAKFLLLGHLIELASPHELHIIIEAQNDTKQTVIERYLRGKGFDYTRPREELGGTLEVSLAKGPLSFGVHSNDNVQTPFRAPAAIFVFDTAFNPKSPSVEYIRTTYTRNGGLLPVIWFLISNTCEHIERCLPDTTESERLRLLLQYTARLHDEVGDLQHDALNVQEDAEEIVNYLLHSFTSWQLPMIEPLNFAPSEESDQTSSDESQVAAQKRSLPDEDKEDYTTKRAKVDSPETSQNTQATKGPSQSLDHELHHLDANLVQMNNQHAAEKEQLQKELKEWQSRYWEKDRSLSALQFRYESRMIEFHKIRQERDRLEKSEKSTEQRTEKFKEDITKLKEERSQLKKELEEARQELKSGGAGNESRQLQAENEILKRKAENNSVRLREVVNASDSATHIARIEELQLMVASRDDLLRRKEEELREIRKNRPSTRSTSTQPRSPKWGASSRPTSPGVNNGNGNGNGNGGLAGRGSGLRFSAEAGP</sequence>
<dbReference type="InterPro" id="IPR038609">
    <property type="entry name" value="HDA1_su2/3_sf"/>
</dbReference>
<accession>A0AAD6CJC3</accession>
<reference evidence="2 3" key="1">
    <citation type="journal article" date="2023" name="IMA Fungus">
        <title>Comparative genomic study of the Penicillium genus elucidates a diverse pangenome and 15 lateral gene transfer events.</title>
        <authorList>
            <person name="Petersen C."/>
            <person name="Sorensen T."/>
            <person name="Nielsen M.R."/>
            <person name="Sondergaard T.E."/>
            <person name="Sorensen J.L."/>
            <person name="Fitzpatrick D.A."/>
            <person name="Frisvad J.C."/>
            <person name="Nielsen K.L."/>
        </authorList>
    </citation>
    <scope>NUCLEOTIDE SEQUENCE [LARGE SCALE GENOMIC DNA]</scope>
    <source>
        <strain evidence="2 3">IBT 35679</strain>
    </source>
</reference>
<dbReference type="Proteomes" id="UP001220324">
    <property type="component" value="Unassembled WGS sequence"/>
</dbReference>
<feature type="region of interest" description="Disordered" evidence="1">
    <location>
        <begin position="133"/>
        <end position="152"/>
    </location>
</feature>
<feature type="compositionally biased region" description="Basic and acidic residues" evidence="1">
    <location>
        <begin position="410"/>
        <end position="428"/>
    </location>
</feature>
<feature type="region of interest" description="Disordered" evidence="1">
    <location>
        <begin position="509"/>
        <end position="592"/>
    </location>
</feature>
<feature type="region of interest" description="Disordered" evidence="1">
    <location>
        <begin position="1"/>
        <end position="37"/>
    </location>
</feature>
<feature type="region of interest" description="Disordered" evidence="1">
    <location>
        <begin position="389"/>
        <end position="444"/>
    </location>
</feature>
<feature type="compositionally biased region" description="Basic and acidic residues" evidence="1">
    <location>
        <begin position="509"/>
        <end position="551"/>
    </location>
</feature>
<feature type="compositionally biased region" description="Low complexity" evidence="1">
    <location>
        <begin position="627"/>
        <end position="638"/>
    </location>
</feature>
<dbReference type="GO" id="GO:0070823">
    <property type="term" value="C:HDA1 complex"/>
    <property type="evidence" value="ECO:0007669"/>
    <property type="project" value="InterPro"/>
</dbReference>
<evidence type="ECO:0000313" key="2">
    <source>
        <dbReference type="EMBL" id="KAJ5524544.1"/>
    </source>
</evidence>
<organism evidence="2 3">
    <name type="scientific">Penicillium frequentans</name>
    <dbReference type="NCBI Taxonomy" id="3151616"/>
    <lineage>
        <taxon>Eukaryota</taxon>
        <taxon>Fungi</taxon>
        <taxon>Dikarya</taxon>
        <taxon>Ascomycota</taxon>
        <taxon>Pezizomycotina</taxon>
        <taxon>Eurotiomycetes</taxon>
        <taxon>Eurotiomycetidae</taxon>
        <taxon>Eurotiales</taxon>
        <taxon>Aspergillaceae</taxon>
        <taxon>Penicillium</taxon>
    </lineage>
</organism>
<feature type="compositionally biased region" description="Basic and acidic residues" evidence="1">
    <location>
        <begin position="568"/>
        <end position="583"/>
    </location>
</feature>
<feature type="compositionally biased region" description="Polar residues" evidence="1">
    <location>
        <begin position="429"/>
        <end position="444"/>
    </location>
</feature>
<keyword evidence="3" id="KW-1185">Reference proteome</keyword>
<evidence type="ECO:0000256" key="1">
    <source>
        <dbReference type="SAM" id="MobiDB-lite"/>
    </source>
</evidence>
<feature type="compositionally biased region" description="Gly residues" evidence="1">
    <location>
        <begin position="653"/>
        <end position="669"/>
    </location>
</feature>
<gene>
    <name evidence="2" type="ORF">N7494_011194</name>
</gene>
<dbReference type="Pfam" id="PF11496">
    <property type="entry name" value="HDA2-3"/>
    <property type="match status" value="1"/>
</dbReference>
<protein>
    <submittedName>
        <fullName evidence="2">Histone deacetylase complex subunit 2/3</fullName>
    </submittedName>
</protein>
<feature type="compositionally biased region" description="Polar residues" evidence="1">
    <location>
        <begin position="11"/>
        <end position="23"/>
    </location>
</feature>
<dbReference type="EMBL" id="JAQIZZ010000008">
    <property type="protein sequence ID" value="KAJ5524544.1"/>
    <property type="molecule type" value="Genomic_DNA"/>
</dbReference>
<name>A0AAD6CJC3_9EURO</name>
<evidence type="ECO:0000313" key="3">
    <source>
        <dbReference type="Proteomes" id="UP001220324"/>
    </source>
</evidence>
<dbReference type="Gene3D" id="3.40.50.12360">
    <property type="match status" value="1"/>
</dbReference>
<comment type="caution">
    <text evidence="2">The sequence shown here is derived from an EMBL/GenBank/DDBJ whole genome shotgun (WGS) entry which is preliminary data.</text>
</comment>
<feature type="region of interest" description="Disordered" evidence="1">
    <location>
        <begin position="618"/>
        <end position="679"/>
    </location>
</feature>